<reference evidence="2" key="1">
    <citation type="journal article" date="2022" name="Mol. Ecol. Resour.">
        <title>The genomes of chicory, endive, great burdock and yacon provide insights into Asteraceae palaeo-polyploidization history and plant inulin production.</title>
        <authorList>
            <person name="Fan W."/>
            <person name="Wang S."/>
            <person name="Wang H."/>
            <person name="Wang A."/>
            <person name="Jiang F."/>
            <person name="Liu H."/>
            <person name="Zhao H."/>
            <person name="Xu D."/>
            <person name="Zhang Y."/>
        </authorList>
    </citation>
    <scope>NUCLEOTIDE SEQUENCE [LARGE SCALE GENOMIC DNA]</scope>
    <source>
        <strain evidence="2">cv. Niubang</strain>
    </source>
</reference>
<sequence length="96" mass="11062">MNRARKRRNRSIVGTPRSSFNPDHTSSRPSLTILFCLNICKYRPSFFPVVEDVESIEQNIFSVRSPTIEETLATNNNPKIIDPRPEGGREDHHTLR</sequence>
<gene>
    <name evidence="1" type="ORF">L6452_15021</name>
</gene>
<comment type="caution">
    <text evidence="1">The sequence shown here is derived from an EMBL/GenBank/DDBJ whole genome shotgun (WGS) entry which is preliminary data.</text>
</comment>
<keyword evidence="2" id="KW-1185">Reference proteome</keyword>
<dbReference type="EMBL" id="CM042050">
    <property type="protein sequence ID" value="KAI3735520.1"/>
    <property type="molecule type" value="Genomic_DNA"/>
</dbReference>
<evidence type="ECO:0000313" key="2">
    <source>
        <dbReference type="Proteomes" id="UP001055879"/>
    </source>
</evidence>
<dbReference type="Proteomes" id="UP001055879">
    <property type="component" value="Linkage Group LG04"/>
</dbReference>
<proteinExistence type="predicted"/>
<name>A0ACB9CMK9_ARCLA</name>
<reference evidence="1 2" key="2">
    <citation type="journal article" date="2022" name="Mol. Ecol. Resour.">
        <title>The genomes of chicory, endive, great burdock and yacon provide insights into Asteraceae paleo-polyploidization history and plant inulin production.</title>
        <authorList>
            <person name="Fan W."/>
            <person name="Wang S."/>
            <person name="Wang H."/>
            <person name="Wang A."/>
            <person name="Jiang F."/>
            <person name="Liu H."/>
            <person name="Zhao H."/>
            <person name="Xu D."/>
            <person name="Zhang Y."/>
        </authorList>
    </citation>
    <scope>NUCLEOTIDE SEQUENCE [LARGE SCALE GENOMIC DNA]</scope>
    <source>
        <strain evidence="2">cv. Niubang</strain>
    </source>
</reference>
<accession>A0ACB9CMK9</accession>
<protein>
    <submittedName>
        <fullName evidence="1">Uncharacterized protein</fullName>
    </submittedName>
</protein>
<organism evidence="1 2">
    <name type="scientific">Arctium lappa</name>
    <name type="common">Greater burdock</name>
    <name type="synonym">Lappa major</name>
    <dbReference type="NCBI Taxonomy" id="4217"/>
    <lineage>
        <taxon>Eukaryota</taxon>
        <taxon>Viridiplantae</taxon>
        <taxon>Streptophyta</taxon>
        <taxon>Embryophyta</taxon>
        <taxon>Tracheophyta</taxon>
        <taxon>Spermatophyta</taxon>
        <taxon>Magnoliopsida</taxon>
        <taxon>eudicotyledons</taxon>
        <taxon>Gunneridae</taxon>
        <taxon>Pentapetalae</taxon>
        <taxon>asterids</taxon>
        <taxon>campanulids</taxon>
        <taxon>Asterales</taxon>
        <taxon>Asteraceae</taxon>
        <taxon>Carduoideae</taxon>
        <taxon>Cardueae</taxon>
        <taxon>Arctiinae</taxon>
        <taxon>Arctium</taxon>
    </lineage>
</organism>
<evidence type="ECO:0000313" key="1">
    <source>
        <dbReference type="EMBL" id="KAI3735520.1"/>
    </source>
</evidence>